<dbReference type="RefSeq" id="WP_035687308.1">
    <property type="nucleotide sequence ID" value="NZ_JPRL01000001.1"/>
</dbReference>
<comment type="caution">
    <text evidence="1">The sequence shown here is derived from an EMBL/GenBank/DDBJ whole genome shotgun (WGS) entry which is preliminary data.</text>
</comment>
<evidence type="ECO:0000313" key="2">
    <source>
        <dbReference type="Proteomes" id="UP000028715"/>
    </source>
</evidence>
<reference evidence="1 2" key="1">
    <citation type="submission" date="2014-07" db="EMBL/GenBank/DDBJ databases">
        <title>Genome of Flavobacterium reichenbachii LMG 25512.</title>
        <authorList>
            <person name="Stropko S.J."/>
            <person name="Pipes S.E."/>
            <person name="Newman J.D."/>
        </authorList>
    </citation>
    <scope>NUCLEOTIDE SEQUENCE [LARGE SCALE GENOMIC DNA]</scope>
    <source>
        <strain evidence="1 2">LMG 25512</strain>
    </source>
</reference>
<dbReference type="eggNOG" id="COG3568">
    <property type="taxonomic scope" value="Bacteria"/>
</dbReference>
<keyword evidence="2" id="KW-1185">Reference proteome</keyword>
<organism evidence="1 2">
    <name type="scientific">Flavobacterium reichenbachii</name>
    <dbReference type="NCBI Taxonomy" id="362418"/>
    <lineage>
        <taxon>Bacteria</taxon>
        <taxon>Pseudomonadati</taxon>
        <taxon>Bacteroidota</taxon>
        <taxon>Flavobacteriia</taxon>
        <taxon>Flavobacteriales</taxon>
        <taxon>Flavobacteriaceae</taxon>
        <taxon>Flavobacterium</taxon>
    </lineage>
</organism>
<dbReference type="EMBL" id="JPRL01000001">
    <property type="protein sequence ID" value="KFF07510.1"/>
    <property type="molecule type" value="Genomic_DNA"/>
</dbReference>
<dbReference type="Proteomes" id="UP000028715">
    <property type="component" value="Unassembled WGS sequence"/>
</dbReference>
<dbReference type="AlphaFoldDB" id="A0A085ZSU6"/>
<protein>
    <submittedName>
        <fullName evidence="1">Uncharacterized protein</fullName>
    </submittedName>
</protein>
<sequence length="219" mass="25547">MSKPENDREIAGQWITIENFKNYPALANSLTDLTGDHILGYVYIDHAAGLTLDIIKLFNRNDNKIEFTDTLRDKELRVIIRHAQFSETSYQVVKADSFGDFELMKPSHLESYDRDDLTNFRNDEILDSFRAPGFPDDIQILLIQDDEDSRPELVWGRIEKYTSSNHTGICHLMVQPHQNFGINKNDELAFALTELEDKMWLLGLIENSKVKDKPWWKIW</sequence>
<dbReference type="OrthoDB" id="1243558at2"/>
<name>A0A085ZSU6_9FLAO</name>
<accession>A0A085ZSU6</accession>
<dbReference type="STRING" id="362418.IW19_19250"/>
<gene>
    <name evidence="1" type="ORF">IW19_19250</name>
</gene>
<evidence type="ECO:0000313" key="1">
    <source>
        <dbReference type="EMBL" id="KFF07510.1"/>
    </source>
</evidence>
<proteinExistence type="predicted"/>